<reference evidence="3" key="1">
    <citation type="submission" date="2020-03" db="EMBL/GenBank/DDBJ databases">
        <title>A high-quality chromosome-level genome assembly of a woody plant with both climbing and erect habits, Rhamnella rubrinervis.</title>
        <authorList>
            <person name="Lu Z."/>
            <person name="Yang Y."/>
            <person name="Zhu X."/>
            <person name="Sun Y."/>
        </authorList>
    </citation>
    <scope>NUCLEOTIDE SEQUENCE</scope>
    <source>
        <strain evidence="3">BYM</strain>
        <tissue evidence="3">Leaf</tissue>
    </source>
</reference>
<evidence type="ECO:0000313" key="3">
    <source>
        <dbReference type="EMBL" id="KAF3441588.1"/>
    </source>
</evidence>
<accession>A0A8K0E7W3</accession>
<dbReference type="Gene3D" id="3.40.50.1700">
    <property type="entry name" value="Glycoside hydrolase family 3 C-terminal domain"/>
    <property type="match status" value="1"/>
</dbReference>
<protein>
    <recommendedName>
        <fullName evidence="2">Glycoside hydrolase family 3 N-terminal domain-containing protein</fullName>
    </recommendedName>
</protein>
<dbReference type="SUPFAM" id="SSF51445">
    <property type="entry name" value="(Trans)glycosidases"/>
    <property type="match status" value="1"/>
</dbReference>
<dbReference type="GO" id="GO:0009251">
    <property type="term" value="P:glucan catabolic process"/>
    <property type="evidence" value="ECO:0007669"/>
    <property type="project" value="TreeGrafter"/>
</dbReference>
<dbReference type="AlphaFoldDB" id="A0A8K0E7W3"/>
<evidence type="ECO:0000256" key="1">
    <source>
        <dbReference type="ARBA" id="ARBA00022801"/>
    </source>
</evidence>
<dbReference type="InterPro" id="IPR017853">
    <property type="entry name" value="GH"/>
</dbReference>
<organism evidence="3 4">
    <name type="scientific">Rhamnella rubrinervis</name>
    <dbReference type="NCBI Taxonomy" id="2594499"/>
    <lineage>
        <taxon>Eukaryota</taxon>
        <taxon>Viridiplantae</taxon>
        <taxon>Streptophyta</taxon>
        <taxon>Embryophyta</taxon>
        <taxon>Tracheophyta</taxon>
        <taxon>Spermatophyta</taxon>
        <taxon>Magnoliopsida</taxon>
        <taxon>eudicotyledons</taxon>
        <taxon>Gunneridae</taxon>
        <taxon>Pentapetalae</taxon>
        <taxon>rosids</taxon>
        <taxon>fabids</taxon>
        <taxon>Rosales</taxon>
        <taxon>Rhamnaceae</taxon>
        <taxon>rhamnoid group</taxon>
        <taxon>Rhamneae</taxon>
        <taxon>Rhamnella</taxon>
    </lineage>
</organism>
<dbReference type="PANTHER" id="PTHR30620:SF35">
    <property type="entry name" value="GLYCOSYL HYDROLASE FAMILY PROTEIN"/>
    <property type="match status" value="1"/>
</dbReference>
<dbReference type="Pfam" id="PF00933">
    <property type="entry name" value="Glyco_hydro_3"/>
    <property type="match status" value="1"/>
</dbReference>
<evidence type="ECO:0000259" key="2">
    <source>
        <dbReference type="Pfam" id="PF00933"/>
    </source>
</evidence>
<dbReference type="InterPro" id="IPR051915">
    <property type="entry name" value="Cellulose_Degrad_GH3"/>
</dbReference>
<keyword evidence="1" id="KW-0378">Hydrolase</keyword>
<dbReference type="EMBL" id="VOIH02000007">
    <property type="protein sequence ID" value="KAF3441588.1"/>
    <property type="molecule type" value="Genomic_DNA"/>
</dbReference>
<gene>
    <name evidence="3" type="ORF">FNV43_RR15502</name>
</gene>
<dbReference type="Proteomes" id="UP000796880">
    <property type="component" value="Unassembled WGS sequence"/>
</dbReference>
<dbReference type="OrthoDB" id="416222at2759"/>
<evidence type="ECO:0000313" key="4">
    <source>
        <dbReference type="Proteomes" id="UP000796880"/>
    </source>
</evidence>
<dbReference type="InterPro" id="IPR036881">
    <property type="entry name" value="Glyco_hydro_3_C_sf"/>
</dbReference>
<proteinExistence type="predicted"/>
<keyword evidence="4" id="KW-1185">Reference proteome</keyword>
<dbReference type="GO" id="GO:0008422">
    <property type="term" value="F:beta-glucosidase activity"/>
    <property type="evidence" value="ECO:0007669"/>
    <property type="project" value="UniProtKB-EC"/>
</dbReference>
<feature type="domain" description="Glycoside hydrolase family 3 N-terminal" evidence="2">
    <location>
        <begin position="1"/>
        <end position="81"/>
    </location>
</feature>
<dbReference type="SUPFAM" id="SSF52279">
    <property type="entry name" value="Beta-D-glucan exohydrolase, C-terminal domain"/>
    <property type="match status" value="1"/>
</dbReference>
<comment type="caution">
    <text evidence="3">The sequence shown here is derived from an EMBL/GenBank/DDBJ whole genome shotgun (WGS) entry which is preliminary data.</text>
</comment>
<dbReference type="Gene3D" id="3.20.20.300">
    <property type="entry name" value="Glycoside hydrolase, family 3, N-terminal domain"/>
    <property type="match status" value="1"/>
</dbReference>
<dbReference type="InterPro" id="IPR001764">
    <property type="entry name" value="Glyco_hydro_3_N"/>
</dbReference>
<dbReference type="PANTHER" id="PTHR30620">
    <property type="entry name" value="PERIPLASMIC BETA-GLUCOSIDASE-RELATED"/>
    <property type="match status" value="1"/>
</dbReference>
<dbReference type="InterPro" id="IPR036962">
    <property type="entry name" value="Glyco_hydro_3_N_sf"/>
</dbReference>
<sequence length="189" mass="20672">MPAYKEFILKGVATVMVSYSSLNGTKMHAHKALITDYLKNTLKFQGIVISDWMGIDKITNPPHSNYSYSVLAGIQSGIDMVGKGLALLNGTTILKGTEATVDKNTEVVFNENPDSKFMESNKFDYAIVVTGEKPYAETFGDNQNLTIPAPGKLSFTWFKTVDQLPMNVGDSSYDPLYPFGHGLKTKGAS</sequence>
<name>A0A8K0E7W3_9ROSA</name>